<dbReference type="InterPro" id="IPR037055">
    <property type="entry name" value="MHC_I-like_Ag-recog_sf"/>
</dbReference>
<evidence type="ECO:0000313" key="12">
    <source>
        <dbReference type="RefSeq" id="XP_014407440.2"/>
    </source>
</evidence>
<keyword evidence="3" id="KW-0967">Endosome</keyword>
<feature type="transmembrane region" description="Helical" evidence="8">
    <location>
        <begin position="301"/>
        <end position="322"/>
    </location>
</feature>
<proteinExistence type="predicted"/>
<dbReference type="Gene3D" id="2.60.40.10">
    <property type="entry name" value="Immunoglobulins"/>
    <property type="match status" value="1"/>
</dbReference>
<dbReference type="GO" id="GO:0009897">
    <property type="term" value="C:external side of plasma membrane"/>
    <property type="evidence" value="ECO:0007669"/>
    <property type="project" value="TreeGrafter"/>
</dbReference>
<dbReference type="InterPro" id="IPR013783">
    <property type="entry name" value="Ig-like_fold"/>
</dbReference>
<keyword evidence="11" id="KW-1185">Reference proteome</keyword>
<dbReference type="FunFam" id="3.30.500.10:FF:000002">
    <property type="entry name" value="Antigen-presenting glycoprotein CD1d1"/>
    <property type="match status" value="1"/>
</dbReference>
<dbReference type="Pfam" id="PF07654">
    <property type="entry name" value="C1-set"/>
    <property type="match status" value="1"/>
</dbReference>
<dbReference type="InterPro" id="IPR011162">
    <property type="entry name" value="MHC_I/II-like_Ag-recog"/>
</dbReference>
<sequence>MLFLQLPLLLALLPGADSEDGFQEPVSFHIMGILSFYNRSWEQNVGSGWLGELQTQGWNSSSGTIIYLWPWSRGNFSNEELTELETLFRTFFINFALTFHNRIIQWQLKYPFDIQVAGGCELHSGEASAGFMQVAYQGSEFLSFQNNSWLPSPKGGGRAKLVSSLFNLNKGFLEIVHRLLTDTCPRFHLGLLDAGKAHLQRQVRPEAWLSPGPSPGPGRLVLVCHASGFYPKPIWVTWMRGEREQQGTQRSDVVPHADGTWYLRVSLEVETREAPGLSCRVRHSSLGDQDIVLYWGHRSSVGWIFLAVTVPLLLLAGLAFWARKRWTLCQPASSRLPLE</sequence>
<evidence type="ECO:0000256" key="9">
    <source>
        <dbReference type="SAM" id="SignalP"/>
    </source>
</evidence>
<evidence type="ECO:0000313" key="11">
    <source>
        <dbReference type="Proteomes" id="UP000694856"/>
    </source>
</evidence>
<accession>A0A8B7K444</accession>
<dbReference type="AlphaFoldDB" id="A0A8B7K444"/>
<evidence type="ECO:0000256" key="5">
    <source>
        <dbReference type="ARBA" id="ARBA00023136"/>
    </source>
</evidence>
<dbReference type="GO" id="GO:0006955">
    <property type="term" value="P:immune response"/>
    <property type="evidence" value="ECO:0007669"/>
    <property type="project" value="TreeGrafter"/>
</dbReference>
<dbReference type="SMART" id="SM00407">
    <property type="entry name" value="IGc1"/>
    <property type="match status" value="1"/>
</dbReference>
<evidence type="ECO:0000256" key="7">
    <source>
        <dbReference type="ARBA" id="ARBA00023319"/>
    </source>
</evidence>
<dbReference type="GeneID" id="102517723"/>
<dbReference type="GO" id="GO:0001916">
    <property type="term" value="P:positive regulation of T cell mediated cytotoxicity"/>
    <property type="evidence" value="ECO:0007669"/>
    <property type="project" value="TreeGrafter"/>
</dbReference>
<comment type="subcellular location">
    <subcellularLocation>
        <location evidence="1">Cell membrane</location>
        <topology evidence="1">Single-pass type I membrane protein</topology>
    </subcellularLocation>
    <subcellularLocation>
        <location evidence="2">Endosome membrane</location>
    </subcellularLocation>
</comment>
<evidence type="ECO:0000256" key="4">
    <source>
        <dbReference type="ARBA" id="ARBA00022859"/>
    </source>
</evidence>
<dbReference type="SUPFAM" id="SSF54452">
    <property type="entry name" value="MHC antigen-recognition domain"/>
    <property type="match status" value="1"/>
</dbReference>
<dbReference type="GO" id="GO:0005615">
    <property type="term" value="C:extracellular space"/>
    <property type="evidence" value="ECO:0007669"/>
    <property type="project" value="TreeGrafter"/>
</dbReference>
<gene>
    <name evidence="12" type="primary">LOC102517723</name>
</gene>
<dbReference type="GO" id="GO:0071723">
    <property type="term" value="F:lipopeptide binding"/>
    <property type="evidence" value="ECO:0007669"/>
    <property type="project" value="TreeGrafter"/>
</dbReference>
<dbReference type="CDD" id="cd21029">
    <property type="entry name" value="IgC1_CD1"/>
    <property type="match status" value="1"/>
</dbReference>
<dbReference type="GO" id="GO:0048006">
    <property type="term" value="P:antigen processing and presentation, endogenous lipid antigen via MHC class Ib"/>
    <property type="evidence" value="ECO:0007669"/>
    <property type="project" value="TreeGrafter"/>
</dbReference>
<keyword evidence="4" id="KW-0391">Immunity</keyword>
<keyword evidence="9" id="KW-0732">Signal</keyword>
<dbReference type="InterPro" id="IPR036179">
    <property type="entry name" value="Ig-like_dom_sf"/>
</dbReference>
<reference evidence="12" key="1">
    <citation type="submission" date="2025-08" db="UniProtKB">
        <authorList>
            <consortium name="RefSeq"/>
        </authorList>
    </citation>
    <scope>IDENTIFICATION</scope>
    <source>
        <tissue evidence="12">Ear skin</tissue>
    </source>
</reference>
<keyword evidence="8" id="KW-1133">Transmembrane helix</keyword>
<dbReference type="PROSITE" id="PS50835">
    <property type="entry name" value="IG_LIKE"/>
    <property type="match status" value="1"/>
</dbReference>
<dbReference type="InterPro" id="IPR050208">
    <property type="entry name" value="MHC_class-I_related"/>
</dbReference>
<feature type="signal peptide" evidence="9">
    <location>
        <begin position="1"/>
        <end position="18"/>
    </location>
</feature>
<dbReference type="InterPro" id="IPR003597">
    <property type="entry name" value="Ig_C1-set"/>
</dbReference>
<feature type="chain" id="PRO_5034381128" evidence="9">
    <location>
        <begin position="19"/>
        <end position="339"/>
    </location>
</feature>
<dbReference type="RefSeq" id="XP_014407440.2">
    <property type="nucleotide sequence ID" value="XM_014551954.2"/>
</dbReference>
<name>A0A8B7K444_CAMFR</name>
<evidence type="ECO:0000256" key="3">
    <source>
        <dbReference type="ARBA" id="ARBA00022753"/>
    </source>
</evidence>
<protein>
    <submittedName>
        <fullName evidence="12">LOW QUALITY PROTEIN: T-cell surface glycoprotein CD1a</fullName>
    </submittedName>
</protein>
<dbReference type="PANTHER" id="PTHR16675">
    <property type="entry name" value="MHC CLASS I-RELATED"/>
    <property type="match status" value="1"/>
</dbReference>
<dbReference type="Gene3D" id="3.30.500.10">
    <property type="entry name" value="MHC class I-like antigen recognition-like"/>
    <property type="match status" value="1"/>
</dbReference>
<dbReference type="InterPro" id="IPR007110">
    <property type="entry name" value="Ig-like_dom"/>
</dbReference>
<feature type="domain" description="Ig-like" evidence="10">
    <location>
        <begin position="205"/>
        <end position="285"/>
    </location>
</feature>
<keyword evidence="5 8" id="KW-0472">Membrane</keyword>
<dbReference type="PANTHER" id="PTHR16675:SF160">
    <property type="entry name" value="T-CELL SURFACE GLYCOPROTEIN CD1A"/>
    <property type="match status" value="1"/>
</dbReference>
<dbReference type="GO" id="GO:0030884">
    <property type="term" value="F:exogenous lipid antigen binding"/>
    <property type="evidence" value="ECO:0007669"/>
    <property type="project" value="TreeGrafter"/>
</dbReference>
<dbReference type="GO" id="GO:0010008">
    <property type="term" value="C:endosome membrane"/>
    <property type="evidence" value="ECO:0007669"/>
    <property type="project" value="UniProtKB-SubCell"/>
</dbReference>
<keyword evidence="7" id="KW-0393">Immunoglobulin domain</keyword>
<dbReference type="SUPFAM" id="SSF48726">
    <property type="entry name" value="Immunoglobulin"/>
    <property type="match status" value="1"/>
</dbReference>
<dbReference type="Pfam" id="PF16497">
    <property type="entry name" value="MHC_I_3"/>
    <property type="match status" value="1"/>
</dbReference>
<organism evidence="11 12">
    <name type="scientific">Camelus ferus</name>
    <name type="common">Wild bactrian camel</name>
    <name type="synonym">Camelus bactrianus ferus</name>
    <dbReference type="NCBI Taxonomy" id="419612"/>
    <lineage>
        <taxon>Eukaryota</taxon>
        <taxon>Metazoa</taxon>
        <taxon>Chordata</taxon>
        <taxon>Craniata</taxon>
        <taxon>Vertebrata</taxon>
        <taxon>Euteleostomi</taxon>
        <taxon>Mammalia</taxon>
        <taxon>Eutheria</taxon>
        <taxon>Laurasiatheria</taxon>
        <taxon>Artiodactyla</taxon>
        <taxon>Tylopoda</taxon>
        <taxon>Camelidae</taxon>
        <taxon>Camelus</taxon>
    </lineage>
</organism>
<evidence type="ECO:0000259" key="10">
    <source>
        <dbReference type="PROSITE" id="PS50835"/>
    </source>
</evidence>
<evidence type="ECO:0000256" key="6">
    <source>
        <dbReference type="ARBA" id="ARBA00023180"/>
    </source>
</evidence>
<dbReference type="Proteomes" id="UP000694856">
    <property type="component" value="Chromosome 21"/>
</dbReference>
<evidence type="ECO:0000256" key="8">
    <source>
        <dbReference type="SAM" id="Phobius"/>
    </source>
</evidence>
<dbReference type="GO" id="GO:0030883">
    <property type="term" value="F:endogenous lipid antigen binding"/>
    <property type="evidence" value="ECO:0007669"/>
    <property type="project" value="TreeGrafter"/>
</dbReference>
<keyword evidence="6" id="KW-0325">Glycoprotein</keyword>
<evidence type="ECO:0000256" key="2">
    <source>
        <dbReference type="ARBA" id="ARBA00004608"/>
    </source>
</evidence>
<evidence type="ECO:0000256" key="1">
    <source>
        <dbReference type="ARBA" id="ARBA00004251"/>
    </source>
</evidence>
<dbReference type="InterPro" id="IPR011161">
    <property type="entry name" value="MHC_I-like_Ag-recog"/>
</dbReference>
<keyword evidence="8" id="KW-0812">Transmembrane</keyword>
<dbReference type="GO" id="GO:0048007">
    <property type="term" value="P:antigen processing and presentation, exogenous lipid antigen via MHC class Ib"/>
    <property type="evidence" value="ECO:0007669"/>
    <property type="project" value="TreeGrafter"/>
</dbReference>
<dbReference type="FunFam" id="2.60.40.10:FF:000254">
    <property type="entry name" value="Antigen-presenting glycoprotein CD1d1"/>
    <property type="match status" value="1"/>
</dbReference>
<dbReference type="KEGG" id="cfr:102517723"/>